<dbReference type="PANTHER" id="PTHR30055">
    <property type="entry name" value="HTH-TYPE TRANSCRIPTIONAL REGULATOR RUTR"/>
    <property type="match status" value="1"/>
</dbReference>
<keyword evidence="1 2" id="KW-0238">DNA-binding</keyword>
<dbReference type="Pfam" id="PF00440">
    <property type="entry name" value="TetR_N"/>
    <property type="match status" value="1"/>
</dbReference>
<dbReference type="SUPFAM" id="SSF46689">
    <property type="entry name" value="Homeodomain-like"/>
    <property type="match status" value="1"/>
</dbReference>
<dbReference type="InterPro" id="IPR050109">
    <property type="entry name" value="HTH-type_TetR-like_transc_reg"/>
</dbReference>
<dbReference type="Proteomes" id="UP000321234">
    <property type="component" value="Unassembled WGS sequence"/>
</dbReference>
<dbReference type="OrthoDB" id="4542604at2"/>
<organism evidence="5 6">
    <name type="scientific">Quadrisphaera setariae</name>
    <dbReference type="NCBI Taxonomy" id="2593304"/>
    <lineage>
        <taxon>Bacteria</taxon>
        <taxon>Bacillati</taxon>
        <taxon>Actinomycetota</taxon>
        <taxon>Actinomycetes</taxon>
        <taxon>Kineosporiales</taxon>
        <taxon>Kineosporiaceae</taxon>
        <taxon>Quadrisphaera</taxon>
    </lineage>
</organism>
<feature type="region of interest" description="Disordered" evidence="3">
    <location>
        <begin position="219"/>
        <end position="266"/>
    </location>
</feature>
<feature type="domain" description="HTH tetR-type" evidence="4">
    <location>
        <begin position="20"/>
        <end position="79"/>
    </location>
</feature>
<gene>
    <name evidence="5" type="ORF">FMM08_08290</name>
</gene>
<evidence type="ECO:0000313" key="6">
    <source>
        <dbReference type="Proteomes" id="UP000321234"/>
    </source>
</evidence>
<dbReference type="PROSITE" id="PS50977">
    <property type="entry name" value="HTH_TETR_2"/>
    <property type="match status" value="1"/>
</dbReference>
<keyword evidence="6" id="KW-1185">Reference proteome</keyword>
<dbReference type="InterPro" id="IPR001647">
    <property type="entry name" value="HTH_TetR"/>
</dbReference>
<comment type="caution">
    <text evidence="5">The sequence shown here is derived from an EMBL/GenBank/DDBJ whole genome shotgun (WGS) entry which is preliminary data.</text>
</comment>
<dbReference type="InterPro" id="IPR036271">
    <property type="entry name" value="Tet_transcr_reg_TetR-rel_C_sf"/>
</dbReference>
<proteinExistence type="predicted"/>
<name>A0A5C8ZID2_9ACTN</name>
<dbReference type="PRINTS" id="PR00455">
    <property type="entry name" value="HTHTETR"/>
</dbReference>
<evidence type="ECO:0000256" key="2">
    <source>
        <dbReference type="PROSITE-ProRule" id="PRU00335"/>
    </source>
</evidence>
<sequence length="266" mass="27800">MPAAAPVADGRSTRWEAHRRARREELVQAALRAITQHGPGVGVDEIAAAAGTSKTALYRHFADKEQLYLAVADRVSRRILRDLVAAASEHVRPRAALGAVIATYLRLVEHDPDVYWFVTRGAGSMATSSSSAAGGASDPLAGLTQAVSAEFARSIARQLRAAGLDAATAEPWAHGLVGMVRAAADHWMGTPVPEGGRRTPAAVLAEQLTALAWGGLSRAPLASSSSSTTATTTGAASDVRTAPAAQQTPQTDRRDPAAQHHLEETP</sequence>
<dbReference type="GO" id="GO:0003700">
    <property type="term" value="F:DNA-binding transcription factor activity"/>
    <property type="evidence" value="ECO:0007669"/>
    <property type="project" value="TreeGrafter"/>
</dbReference>
<dbReference type="InterPro" id="IPR045823">
    <property type="entry name" value="TetR_C_32"/>
</dbReference>
<dbReference type="EMBL" id="VKAC01000004">
    <property type="protein sequence ID" value="TXR56899.1"/>
    <property type="molecule type" value="Genomic_DNA"/>
</dbReference>
<feature type="compositionally biased region" description="Basic and acidic residues" evidence="3">
    <location>
        <begin position="251"/>
        <end position="266"/>
    </location>
</feature>
<dbReference type="SUPFAM" id="SSF48498">
    <property type="entry name" value="Tetracyclin repressor-like, C-terminal domain"/>
    <property type="match status" value="1"/>
</dbReference>
<protein>
    <submittedName>
        <fullName evidence="5">TetR/AcrR family transcriptional regulator</fullName>
    </submittedName>
</protein>
<feature type="DNA-binding region" description="H-T-H motif" evidence="2">
    <location>
        <begin position="42"/>
        <end position="61"/>
    </location>
</feature>
<accession>A0A5C8ZID2</accession>
<dbReference type="Gene3D" id="1.10.357.10">
    <property type="entry name" value="Tetracycline Repressor, domain 2"/>
    <property type="match status" value="1"/>
</dbReference>
<evidence type="ECO:0000259" key="4">
    <source>
        <dbReference type="PROSITE" id="PS50977"/>
    </source>
</evidence>
<evidence type="ECO:0000313" key="5">
    <source>
        <dbReference type="EMBL" id="TXR56899.1"/>
    </source>
</evidence>
<evidence type="ECO:0000256" key="1">
    <source>
        <dbReference type="ARBA" id="ARBA00023125"/>
    </source>
</evidence>
<dbReference type="AlphaFoldDB" id="A0A5C8ZID2"/>
<feature type="compositionally biased region" description="Low complexity" evidence="3">
    <location>
        <begin position="222"/>
        <end position="237"/>
    </location>
</feature>
<dbReference type="Pfam" id="PF19344">
    <property type="entry name" value="TetR_C_32"/>
    <property type="match status" value="1"/>
</dbReference>
<evidence type="ECO:0000256" key="3">
    <source>
        <dbReference type="SAM" id="MobiDB-lite"/>
    </source>
</evidence>
<dbReference type="InterPro" id="IPR009057">
    <property type="entry name" value="Homeodomain-like_sf"/>
</dbReference>
<reference evidence="5 6" key="1">
    <citation type="submission" date="2019-07" db="EMBL/GenBank/DDBJ databases">
        <title>Quadrisphaera sp. strain DD2A genome sequencing and assembly.</title>
        <authorList>
            <person name="Kim I."/>
        </authorList>
    </citation>
    <scope>NUCLEOTIDE SEQUENCE [LARGE SCALE GENOMIC DNA]</scope>
    <source>
        <strain evidence="5 6">DD2A</strain>
    </source>
</reference>
<dbReference type="PANTHER" id="PTHR30055:SF226">
    <property type="entry name" value="HTH-TYPE TRANSCRIPTIONAL REGULATOR PKSA"/>
    <property type="match status" value="1"/>
</dbReference>
<dbReference type="GO" id="GO:0000976">
    <property type="term" value="F:transcription cis-regulatory region binding"/>
    <property type="evidence" value="ECO:0007669"/>
    <property type="project" value="TreeGrafter"/>
</dbReference>